<evidence type="ECO:0000313" key="2">
    <source>
        <dbReference type="Proteomes" id="UP000782610"/>
    </source>
</evidence>
<reference evidence="1" key="1">
    <citation type="submission" date="2020-07" db="EMBL/GenBank/DDBJ databases">
        <title>Huge and variable diversity of episymbiotic CPR bacteria and DPANN archaea in groundwater ecosystems.</title>
        <authorList>
            <person name="He C.Y."/>
            <person name="Keren R."/>
            <person name="Whittaker M."/>
            <person name="Farag I.F."/>
            <person name="Doudna J."/>
            <person name="Cate J.H.D."/>
            <person name="Banfield J.F."/>
        </authorList>
    </citation>
    <scope>NUCLEOTIDE SEQUENCE</scope>
    <source>
        <strain evidence="1">NC_groundwater_1586_Pr3_B-0.1um_66_15</strain>
    </source>
</reference>
<proteinExistence type="predicted"/>
<evidence type="ECO:0000313" key="1">
    <source>
        <dbReference type="EMBL" id="MBI4921719.1"/>
    </source>
</evidence>
<dbReference type="Proteomes" id="UP000782610">
    <property type="component" value="Unassembled WGS sequence"/>
</dbReference>
<sequence>MGRTNIDIDDELMAAAMRASGLKTKRAVVEEGLRIVARRERLRQAIENLAGIGWDAPPMQERHFAEDGTVYYDDEK</sequence>
<dbReference type="EMBL" id="JACRAF010000023">
    <property type="protein sequence ID" value="MBI4921719.1"/>
    <property type="molecule type" value="Genomic_DNA"/>
</dbReference>
<protein>
    <submittedName>
        <fullName evidence="1">Type II toxin-antitoxin system VapB family antitoxin</fullName>
    </submittedName>
</protein>
<dbReference type="AlphaFoldDB" id="A0A933KZZ3"/>
<dbReference type="Pfam" id="PF09957">
    <property type="entry name" value="VapB_antitoxin"/>
    <property type="match status" value="1"/>
</dbReference>
<organism evidence="1 2">
    <name type="scientific">Devosia nanyangense</name>
    <dbReference type="NCBI Taxonomy" id="1228055"/>
    <lineage>
        <taxon>Bacteria</taxon>
        <taxon>Pseudomonadati</taxon>
        <taxon>Pseudomonadota</taxon>
        <taxon>Alphaproteobacteria</taxon>
        <taxon>Hyphomicrobiales</taxon>
        <taxon>Devosiaceae</taxon>
        <taxon>Devosia</taxon>
    </lineage>
</organism>
<dbReference type="InterPro" id="IPR019239">
    <property type="entry name" value="VapB_antitoxin"/>
</dbReference>
<gene>
    <name evidence="1" type="ORF">HY834_08215</name>
</gene>
<comment type="caution">
    <text evidence="1">The sequence shown here is derived from an EMBL/GenBank/DDBJ whole genome shotgun (WGS) entry which is preliminary data.</text>
</comment>
<name>A0A933KZZ3_9HYPH</name>
<accession>A0A933KZZ3</accession>